<dbReference type="CDD" id="cd06261">
    <property type="entry name" value="TM_PBP2"/>
    <property type="match status" value="1"/>
</dbReference>
<feature type="transmembrane region" description="Helical" evidence="8">
    <location>
        <begin position="65"/>
        <end position="89"/>
    </location>
</feature>
<dbReference type="Pfam" id="PF00528">
    <property type="entry name" value="BPD_transp_1"/>
    <property type="match status" value="1"/>
</dbReference>
<dbReference type="PANTHER" id="PTHR30450:SF1">
    <property type="entry name" value="D-METHIONINE TRANSPORT SYSTEM PERMEASE PROTEIN METI-RELATED"/>
    <property type="match status" value="1"/>
</dbReference>
<feature type="transmembrane region" description="Helical" evidence="8">
    <location>
        <begin position="33"/>
        <end position="53"/>
    </location>
</feature>
<comment type="similarity">
    <text evidence="2">Belongs to the binding-protein-dependent transport system permease family. CysTW subfamily.</text>
</comment>
<dbReference type="NCBIfam" id="NF008049">
    <property type="entry name" value="PRK10782.1"/>
    <property type="match status" value="1"/>
</dbReference>
<accession>A0A2W1LMC0</accession>
<dbReference type="Gene3D" id="1.10.3720.10">
    <property type="entry name" value="MetI-like"/>
    <property type="match status" value="1"/>
</dbReference>
<reference evidence="10 11" key="1">
    <citation type="submission" date="2018-06" db="EMBL/GenBank/DDBJ databases">
        <title>Paenibacillus imtechensis sp. nov.</title>
        <authorList>
            <person name="Pinnaka A.K."/>
            <person name="Singh H."/>
            <person name="Kaur M."/>
        </authorList>
    </citation>
    <scope>NUCLEOTIDE SEQUENCE [LARGE SCALE GENOMIC DNA]</scope>
    <source>
        <strain evidence="10 11">SMB1</strain>
    </source>
</reference>
<dbReference type="InterPro" id="IPR000515">
    <property type="entry name" value="MetI-like"/>
</dbReference>
<feature type="transmembrane region" description="Helical" evidence="8">
    <location>
        <begin position="201"/>
        <end position="224"/>
    </location>
</feature>
<evidence type="ECO:0000256" key="5">
    <source>
        <dbReference type="ARBA" id="ARBA00022692"/>
    </source>
</evidence>
<keyword evidence="7 8" id="KW-0472">Membrane</keyword>
<comment type="caution">
    <text evidence="10">The sequence shown here is derived from an EMBL/GenBank/DDBJ whole genome shotgun (WGS) entry which is preliminary data.</text>
</comment>
<dbReference type="GO" id="GO:0048473">
    <property type="term" value="P:D-methionine transmembrane transport"/>
    <property type="evidence" value="ECO:0007669"/>
    <property type="project" value="TreeGrafter"/>
</dbReference>
<feature type="domain" description="ABC transmembrane type-1" evidence="9">
    <location>
        <begin position="26"/>
        <end position="220"/>
    </location>
</feature>
<dbReference type="PROSITE" id="PS50928">
    <property type="entry name" value="ABC_TM1"/>
    <property type="match status" value="1"/>
</dbReference>
<feature type="transmembrane region" description="Helical" evidence="8">
    <location>
        <begin position="95"/>
        <end position="118"/>
    </location>
</feature>
<sequence length="230" mass="25504">MRTLSAYQEFIDYFAEINWKEIWRGSEQTLQMLGWSMLFTVLLGLALGVLLFLTTRGQLLENKIVYTVLSYVINILRSVPFIILMISMIELTKVIVGTSIGVKGAIPPLVIAAAPFFARLVETSLREVDRGVIEAAQAMGASKWTIIWRVMLREARTGIIAAITITAVTLVSYTAMAGAIGAGGLGDLAIRYGYQRFRPDILVVTVGLLIVLVQLLQTLGDWLVRRLTRK</sequence>
<evidence type="ECO:0000256" key="2">
    <source>
        <dbReference type="ARBA" id="ARBA00007069"/>
    </source>
</evidence>
<dbReference type="OrthoDB" id="9793490at2"/>
<name>A0A2W1LMC0_9BACL</name>
<dbReference type="GO" id="GO:0005886">
    <property type="term" value="C:plasma membrane"/>
    <property type="evidence" value="ECO:0007669"/>
    <property type="project" value="UniProtKB-SubCell"/>
</dbReference>
<evidence type="ECO:0000256" key="3">
    <source>
        <dbReference type="ARBA" id="ARBA00022448"/>
    </source>
</evidence>
<keyword evidence="5 8" id="KW-0812">Transmembrane</keyword>
<dbReference type="Proteomes" id="UP000249522">
    <property type="component" value="Unassembled WGS sequence"/>
</dbReference>
<proteinExistence type="inferred from homology"/>
<keyword evidence="6 8" id="KW-1133">Transmembrane helix</keyword>
<keyword evidence="3 8" id="KW-0813">Transport</keyword>
<protein>
    <submittedName>
        <fullName evidence="10">Metal ABC transporter permease</fullName>
    </submittedName>
</protein>
<evidence type="ECO:0000313" key="10">
    <source>
        <dbReference type="EMBL" id="PZD92921.1"/>
    </source>
</evidence>
<dbReference type="AlphaFoldDB" id="A0A2W1LMC0"/>
<evidence type="ECO:0000256" key="7">
    <source>
        <dbReference type="ARBA" id="ARBA00023136"/>
    </source>
</evidence>
<feature type="transmembrane region" description="Helical" evidence="8">
    <location>
        <begin position="159"/>
        <end position="181"/>
    </location>
</feature>
<comment type="subcellular location">
    <subcellularLocation>
        <location evidence="1 8">Cell membrane</location>
        <topology evidence="1 8">Multi-pass membrane protein</topology>
    </subcellularLocation>
</comment>
<evidence type="ECO:0000259" key="9">
    <source>
        <dbReference type="PROSITE" id="PS50928"/>
    </source>
</evidence>
<dbReference type="EMBL" id="QKRB01000063">
    <property type="protein sequence ID" value="PZD92921.1"/>
    <property type="molecule type" value="Genomic_DNA"/>
</dbReference>
<dbReference type="PANTHER" id="PTHR30450">
    <property type="entry name" value="ABC TRANSPORTER PERMEASE"/>
    <property type="match status" value="1"/>
</dbReference>
<evidence type="ECO:0000256" key="8">
    <source>
        <dbReference type="RuleBase" id="RU363032"/>
    </source>
</evidence>
<organism evidence="10 11">
    <name type="scientific">Paenibacillus sambharensis</name>
    <dbReference type="NCBI Taxonomy" id="1803190"/>
    <lineage>
        <taxon>Bacteria</taxon>
        <taxon>Bacillati</taxon>
        <taxon>Bacillota</taxon>
        <taxon>Bacilli</taxon>
        <taxon>Bacillales</taxon>
        <taxon>Paenibacillaceae</taxon>
        <taxon>Paenibacillus</taxon>
    </lineage>
</organism>
<dbReference type="InterPro" id="IPR035906">
    <property type="entry name" value="MetI-like_sf"/>
</dbReference>
<dbReference type="InterPro" id="IPR051322">
    <property type="entry name" value="AA_ABC_Transporter_Permease"/>
</dbReference>
<dbReference type="FunFam" id="1.10.3720.10:FF:000002">
    <property type="entry name" value="D-methionine ABC transporter permease MetI"/>
    <property type="match status" value="1"/>
</dbReference>
<gene>
    <name evidence="10" type="ORF">DNH61_25855</name>
</gene>
<dbReference type="SUPFAM" id="SSF161098">
    <property type="entry name" value="MetI-like"/>
    <property type="match status" value="1"/>
</dbReference>
<keyword evidence="4" id="KW-1003">Cell membrane</keyword>
<keyword evidence="11" id="KW-1185">Reference proteome</keyword>
<evidence type="ECO:0000256" key="4">
    <source>
        <dbReference type="ARBA" id="ARBA00022475"/>
    </source>
</evidence>
<evidence type="ECO:0000256" key="6">
    <source>
        <dbReference type="ARBA" id="ARBA00022989"/>
    </source>
</evidence>
<evidence type="ECO:0000256" key="1">
    <source>
        <dbReference type="ARBA" id="ARBA00004651"/>
    </source>
</evidence>
<evidence type="ECO:0000313" key="11">
    <source>
        <dbReference type="Proteomes" id="UP000249522"/>
    </source>
</evidence>